<feature type="region of interest" description="Disordered" evidence="1">
    <location>
        <begin position="33"/>
        <end position="64"/>
    </location>
</feature>
<accession>A0A4C1TP73</accession>
<evidence type="ECO:0000313" key="2">
    <source>
        <dbReference type="EMBL" id="GBP15765.1"/>
    </source>
</evidence>
<feature type="compositionally biased region" description="Basic and acidic residues" evidence="1">
    <location>
        <begin position="34"/>
        <end position="44"/>
    </location>
</feature>
<comment type="caution">
    <text evidence="2">The sequence shown here is derived from an EMBL/GenBank/DDBJ whole genome shotgun (WGS) entry which is preliminary data.</text>
</comment>
<evidence type="ECO:0000313" key="3">
    <source>
        <dbReference type="Proteomes" id="UP000299102"/>
    </source>
</evidence>
<evidence type="ECO:0000256" key="1">
    <source>
        <dbReference type="SAM" id="MobiDB-lite"/>
    </source>
</evidence>
<reference evidence="2 3" key="1">
    <citation type="journal article" date="2019" name="Commun. Biol.">
        <title>The bagworm genome reveals a unique fibroin gene that provides high tensile strength.</title>
        <authorList>
            <person name="Kono N."/>
            <person name="Nakamura H."/>
            <person name="Ohtoshi R."/>
            <person name="Tomita M."/>
            <person name="Numata K."/>
            <person name="Arakawa K."/>
        </authorList>
    </citation>
    <scope>NUCLEOTIDE SEQUENCE [LARGE SCALE GENOMIC DNA]</scope>
</reference>
<proteinExistence type="predicted"/>
<keyword evidence="3" id="KW-1185">Reference proteome</keyword>
<gene>
    <name evidence="2" type="ORF">EVAR_93947_1</name>
</gene>
<dbReference type="AlphaFoldDB" id="A0A4C1TP73"/>
<dbReference type="EMBL" id="BGZK01000074">
    <property type="protein sequence ID" value="GBP15765.1"/>
    <property type="molecule type" value="Genomic_DNA"/>
</dbReference>
<name>A0A4C1TP73_EUMVA</name>
<protein>
    <submittedName>
        <fullName evidence="2">Uncharacterized protein</fullName>
    </submittedName>
</protein>
<organism evidence="2 3">
    <name type="scientific">Eumeta variegata</name>
    <name type="common">Bagworm moth</name>
    <name type="synonym">Eumeta japonica</name>
    <dbReference type="NCBI Taxonomy" id="151549"/>
    <lineage>
        <taxon>Eukaryota</taxon>
        <taxon>Metazoa</taxon>
        <taxon>Ecdysozoa</taxon>
        <taxon>Arthropoda</taxon>
        <taxon>Hexapoda</taxon>
        <taxon>Insecta</taxon>
        <taxon>Pterygota</taxon>
        <taxon>Neoptera</taxon>
        <taxon>Endopterygota</taxon>
        <taxon>Lepidoptera</taxon>
        <taxon>Glossata</taxon>
        <taxon>Ditrysia</taxon>
        <taxon>Tineoidea</taxon>
        <taxon>Psychidae</taxon>
        <taxon>Oiketicinae</taxon>
        <taxon>Eumeta</taxon>
    </lineage>
</organism>
<dbReference type="Proteomes" id="UP000299102">
    <property type="component" value="Unassembled WGS sequence"/>
</dbReference>
<sequence length="110" mass="12340">MPPTHLLYFSISYPHIILVFAIKLRSGSEIANAKNEELKKEQTKSGKRSSQSGRKPETGSRGQLLLPWEMTGRVEWLHFAMVTQNGRQCRAKRARGRSAARLDSCAGLKS</sequence>